<comment type="caution">
    <text evidence="3">The sequence shown here is derived from an EMBL/GenBank/DDBJ whole genome shotgun (WGS) entry which is preliminary data.</text>
</comment>
<sequence length="258" mass="27805">MVSNQVVLVTGAAGGIGFELAKAFASEGAIVVLTDLNEAKVIESARKIQNEGNQALGLKCDVTKEQEIIQVINTTIEEYGRIDTLINNAGLQHVAHIEDFPTEKFELLTKVMLVAPFITTKYVFPIMKKQKFGRILNIASINGLIGFAGKAAYNSAKHGVIGLTKVAALEGAEHGITVNSLCPGYVDTPLVRNQLQDLAKTRNVPIEDVLEEVLYPLIPQKRLLAAQEIADYALFLASNKAKGVTGQAIVMDGGYTVQ</sequence>
<evidence type="ECO:0000256" key="1">
    <source>
        <dbReference type="ARBA" id="ARBA00006484"/>
    </source>
</evidence>
<dbReference type="PROSITE" id="PS00061">
    <property type="entry name" value="ADH_SHORT"/>
    <property type="match status" value="1"/>
</dbReference>
<dbReference type="PRINTS" id="PR00081">
    <property type="entry name" value="GDHRDH"/>
</dbReference>
<dbReference type="NCBIfam" id="TIGR01963">
    <property type="entry name" value="PHB_DH"/>
    <property type="match status" value="1"/>
</dbReference>
<keyword evidence="4" id="KW-1185">Reference proteome</keyword>
<dbReference type="Proteomes" id="UP000321363">
    <property type="component" value="Unassembled WGS sequence"/>
</dbReference>
<dbReference type="InterPro" id="IPR020904">
    <property type="entry name" value="Sc_DH/Rdtase_CS"/>
</dbReference>
<dbReference type="RefSeq" id="WP_146949382.1">
    <property type="nucleotide sequence ID" value="NZ_VOQF01000007.1"/>
</dbReference>
<organism evidence="3 4">
    <name type="scientific">Metabacillus litoralis</name>
    <dbReference type="NCBI Taxonomy" id="152268"/>
    <lineage>
        <taxon>Bacteria</taxon>
        <taxon>Bacillati</taxon>
        <taxon>Bacillota</taxon>
        <taxon>Bacilli</taxon>
        <taxon>Bacillales</taxon>
        <taxon>Bacillaceae</taxon>
        <taxon>Metabacillus</taxon>
    </lineage>
</organism>
<dbReference type="EMBL" id="VOQF01000007">
    <property type="protein sequence ID" value="TXC90281.1"/>
    <property type="molecule type" value="Genomic_DNA"/>
</dbReference>
<dbReference type="InterPro" id="IPR011294">
    <property type="entry name" value="3-OHbutyrate_DH"/>
</dbReference>
<dbReference type="FunFam" id="3.40.50.720:FF:000981">
    <property type="entry name" value="3-hydroxybutyrate dehydrogenase"/>
    <property type="match status" value="1"/>
</dbReference>
<dbReference type="SUPFAM" id="SSF51735">
    <property type="entry name" value="NAD(P)-binding Rossmann-fold domains"/>
    <property type="match status" value="1"/>
</dbReference>
<evidence type="ECO:0000256" key="2">
    <source>
        <dbReference type="RuleBase" id="RU000363"/>
    </source>
</evidence>
<dbReference type="InterPro" id="IPR036291">
    <property type="entry name" value="NAD(P)-bd_dom_sf"/>
</dbReference>
<dbReference type="PANTHER" id="PTHR42879">
    <property type="entry name" value="3-OXOACYL-(ACYL-CARRIER-PROTEIN) REDUCTASE"/>
    <property type="match status" value="1"/>
</dbReference>
<dbReference type="InterPro" id="IPR050259">
    <property type="entry name" value="SDR"/>
</dbReference>
<evidence type="ECO:0000313" key="3">
    <source>
        <dbReference type="EMBL" id="TXC90281.1"/>
    </source>
</evidence>
<dbReference type="Gene3D" id="3.40.50.720">
    <property type="entry name" value="NAD(P)-binding Rossmann-like Domain"/>
    <property type="match status" value="1"/>
</dbReference>
<evidence type="ECO:0000313" key="4">
    <source>
        <dbReference type="Proteomes" id="UP000321363"/>
    </source>
</evidence>
<dbReference type="InterPro" id="IPR002347">
    <property type="entry name" value="SDR_fam"/>
</dbReference>
<reference evidence="3 4" key="1">
    <citation type="journal article" date="2005" name="Int. J. Syst. Evol. Microbiol.">
        <title>Bacillus litoralis sp. nov., isolated from a tidal flat of the Yellow Sea in Korea.</title>
        <authorList>
            <person name="Yoon J.H."/>
            <person name="Oh T.K."/>
        </authorList>
    </citation>
    <scope>NUCLEOTIDE SEQUENCE [LARGE SCALE GENOMIC DNA]</scope>
    <source>
        <strain evidence="3 4">SW-211</strain>
    </source>
</reference>
<dbReference type="AlphaFoldDB" id="A0A5C6W1V3"/>
<proteinExistence type="inferred from homology"/>
<dbReference type="OrthoDB" id="9803333at2"/>
<dbReference type="GO" id="GO:0032787">
    <property type="term" value="P:monocarboxylic acid metabolic process"/>
    <property type="evidence" value="ECO:0007669"/>
    <property type="project" value="UniProtKB-ARBA"/>
</dbReference>
<protein>
    <submittedName>
        <fullName evidence="3">3-hydroxybutyrate dehydrogenase</fullName>
    </submittedName>
</protein>
<dbReference type="NCBIfam" id="NF009093">
    <property type="entry name" value="PRK12429.1"/>
    <property type="match status" value="1"/>
</dbReference>
<dbReference type="GO" id="GO:0003858">
    <property type="term" value="F:3-hydroxybutyrate dehydrogenase activity"/>
    <property type="evidence" value="ECO:0007669"/>
    <property type="project" value="InterPro"/>
</dbReference>
<dbReference type="Pfam" id="PF00106">
    <property type="entry name" value="adh_short"/>
    <property type="match status" value="1"/>
</dbReference>
<name>A0A5C6W1V3_9BACI</name>
<gene>
    <name evidence="3" type="ORF">FS935_14600</name>
</gene>
<accession>A0A5C6W1V3</accession>
<dbReference type="PANTHER" id="PTHR42879:SF2">
    <property type="entry name" value="3-OXOACYL-[ACYL-CARRIER-PROTEIN] REDUCTASE FABG"/>
    <property type="match status" value="1"/>
</dbReference>
<comment type="similarity">
    <text evidence="1 2">Belongs to the short-chain dehydrogenases/reductases (SDR) family.</text>
</comment>
<dbReference type="PRINTS" id="PR00080">
    <property type="entry name" value="SDRFAMILY"/>
</dbReference>